<reference evidence="8 9" key="1">
    <citation type="submission" date="2019-02" db="EMBL/GenBank/DDBJ databases">
        <title>Deep-cultivation of Planctomycetes and their phenomic and genomic characterization uncovers novel biology.</title>
        <authorList>
            <person name="Wiegand S."/>
            <person name="Jogler M."/>
            <person name="Boedeker C."/>
            <person name="Pinto D."/>
            <person name="Vollmers J."/>
            <person name="Rivas-Marin E."/>
            <person name="Kohn T."/>
            <person name="Peeters S.H."/>
            <person name="Heuer A."/>
            <person name="Rast P."/>
            <person name="Oberbeckmann S."/>
            <person name="Bunk B."/>
            <person name="Jeske O."/>
            <person name="Meyerdierks A."/>
            <person name="Storesund J.E."/>
            <person name="Kallscheuer N."/>
            <person name="Luecker S."/>
            <person name="Lage O.M."/>
            <person name="Pohl T."/>
            <person name="Merkel B.J."/>
            <person name="Hornburger P."/>
            <person name="Mueller R.-W."/>
            <person name="Bruemmer F."/>
            <person name="Labrenz M."/>
            <person name="Spormann A.M."/>
            <person name="Op den Camp H."/>
            <person name="Overmann J."/>
            <person name="Amann R."/>
            <person name="Jetten M.S.M."/>
            <person name="Mascher T."/>
            <person name="Medema M.H."/>
            <person name="Devos D.P."/>
            <person name="Kaster A.-K."/>
            <person name="Ovreas L."/>
            <person name="Rohde M."/>
            <person name="Galperin M.Y."/>
            <person name="Jogler C."/>
        </authorList>
    </citation>
    <scope>NUCLEOTIDE SEQUENCE [LARGE SCALE GENOMIC DNA]</scope>
    <source>
        <strain evidence="8 9">ETA_A8</strain>
    </source>
</reference>
<dbReference type="Proteomes" id="UP000315017">
    <property type="component" value="Chromosome"/>
</dbReference>
<dbReference type="InterPro" id="IPR029063">
    <property type="entry name" value="SAM-dependent_MTases_sf"/>
</dbReference>
<keyword evidence="4 8" id="KW-0808">Transferase</keyword>
<evidence type="ECO:0000256" key="3">
    <source>
        <dbReference type="ARBA" id="ARBA00022603"/>
    </source>
</evidence>
<dbReference type="OrthoDB" id="9800801at2"/>
<dbReference type="InterPro" id="IPR002295">
    <property type="entry name" value="N4/N6-MTase_EcoPI_Mod-like"/>
</dbReference>
<dbReference type="EC" id="2.1.1.72" evidence="2"/>
<accession>A0A517Y6M6</accession>
<dbReference type="EMBL" id="CP036274">
    <property type="protein sequence ID" value="QDU25894.1"/>
    <property type="molecule type" value="Genomic_DNA"/>
</dbReference>
<dbReference type="Pfam" id="PF01555">
    <property type="entry name" value="N6_N4_Mtase"/>
    <property type="match status" value="1"/>
</dbReference>
<evidence type="ECO:0000259" key="7">
    <source>
        <dbReference type="Pfam" id="PF01555"/>
    </source>
</evidence>
<keyword evidence="5" id="KW-0949">S-adenosyl-L-methionine</keyword>
<dbReference type="AlphaFoldDB" id="A0A517Y6M6"/>
<evidence type="ECO:0000256" key="4">
    <source>
        <dbReference type="ARBA" id="ARBA00022679"/>
    </source>
</evidence>
<dbReference type="GO" id="GO:0032259">
    <property type="term" value="P:methylation"/>
    <property type="evidence" value="ECO:0007669"/>
    <property type="project" value="UniProtKB-KW"/>
</dbReference>
<dbReference type="GO" id="GO:0005737">
    <property type="term" value="C:cytoplasm"/>
    <property type="evidence" value="ECO:0007669"/>
    <property type="project" value="TreeGrafter"/>
</dbReference>
<comment type="catalytic activity">
    <reaction evidence="6">
        <text>a 2'-deoxyadenosine in DNA + S-adenosyl-L-methionine = an N(6)-methyl-2'-deoxyadenosine in DNA + S-adenosyl-L-homocysteine + H(+)</text>
        <dbReference type="Rhea" id="RHEA:15197"/>
        <dbReference type="Rhea" id="RHEA-COMP:12418"/>
        <dbReference type="Rhea" id="RHEA-COMP:12419"/>
        <dbReference type="ChEBI" id="CHEBI:15378"/>
        <dbReference type="ChEBI" id="CHEBI:57856"/>
        <dbReference type="ChEBI" id="CHEBI:59789"/>
        <dbReference type="ChEBI" id="CHEBI:90615"/>
        <dbReference type="ChEBI" id="CHEBI:90616"/>
        <dbReference type="EC" id="2.1.1.72"/>
    </reaction>
</comment>
<dbReference type="GO" id="GO:0008170">
    <property type="term" value="F:N-methyltransferase activity"/>
    <property type="evidence" value="ECO:0007669"/>
    <property type="project" value="InterPro"/>
</dbReference>
<dbReference type="REBASE" id="356594">
    <property type="entry name" value="M.PbaETAA8ORF9660P"/>
</dbReference>
<sequence>MAKKAKSKSVAAAADSAVEVIKHKQDRRKNIPTEELRDFYQDEPRAMLYPRDPSLDPQLVWKGKDEQDRGALEVPVVPIYIQEKIHPQVIVDDLKNRFAVKPAQQQLDLFADFNGIDTFEKKVEFYQHDAHWTNRMILGNSLHVMTSLAEKEGLKGQVQCIYMDPPYGIKFGSNWQVSTRKRDVKDGKAEDASRQPEQVQAFRDTWQLGIHSYLPYLRDRLIVARDLLTESGSVFVQIGDENVHLVRAVMDEVFGTENQCAQLAFKKTSVSTSGVIPGVVDYILWFAKDKSNVKVRQVWISKELGGEGAAQYSSIELPDGQRRRMTSSEVKGDGQLPVMSRPFRGDNLTSSHEYSLGKGDYVFEGRSFSPNARYWSTSPDGLKRLASANRLIAIGNTLSYVRFLDDFPVFPLTNTWTDTAVSGFAEARAYVVQTSPLVIARCLLMTTDPGDLVLDPTCGSGTTAYVAEQWGRRWITCDTSRVAIALARTRLMAGRFPYYLLSDSPEGLKKEAEVTGRFPPPYQTEADVKKGFVYKRVPHVTLKSIANNEAIDVIHARWQEELETLRAELNKILKTKWEEWEIPREPEEKWPATAKKKLADWWTNLRSRQQDIDAAIAKRADHELLFDQPYEDNSRVRVTGPFTVESLSPHRRLTVQEKIEGTKFVPGFKTQIIGPDRFGTMIIENLKKAGIQAREKRERLKFDHLEPYAGEWIHAAGDFTDADGKQKRVAVCIGPEHGTVGPELIKEAAKEAVRGVGFDLLYVCGFSFDPHVNEEAKRYGKLNVQICRMNPDLSMGDELLKKTGAGNLFMVFGEPDIAIKRTKDKKSGDERVVVEIHGVDVYDPTTGVIRNSSTDDIACWFIDTDYDDEAFFVRHAYFTGAGEPYEKLKRALRAEIDESAWASLYSTRSQPFPVPAKKGKIAVKVINHYGDEVLKVYSVK</sequence>
<feature type="domain" description="DNA methylase N-4/N-6" evidence="7">
    <location>
        <begin position="158"/>
        <end position="486"/>
    </location>
</feature>
<dbReference type="RefSeq" id="WP_145085567.1">
    <property type="nucleotide sequence ID" value="NZ_CP036274.1"/>
</dbReference>
<keyword evidence="9" id="KW-1185">Reference proteome</keyword>
<dbReference type="SUPFAM" id="SSF53335">
    <property type="entry name" value="S-adenosyl-L-methionine-dependent methyltransferases"/>
    <property type="match status" value="1"/>
</dbReference>
<name>A0A517Y6M6_9BACT</name>
<protein>
    <recommendedName>
        <fullName evidence="2">site-specific DNA-methyltransferase (adenine-specific)</fullName>
        <ecNumber evidence="2">2.1.1.72</ecNumber>
    </recommendedName>
</protein>
<evidence type="ECO:0000256" key="5">
    <source>
        <dbReference type="ARBA" id="ARBA00022691"/>
    </source>
</evidence>
<dbReference type="PROSITE" id="PS00092">
    <property type="entry name" value="N6_MTASE"/>
    <property type="match status" value="1"/>
</dbReference>
<dbReference type="GO" id="GO:0009007">
    <property type="term" value="F:site-specific DNA-methyltransferase (adenine-specific) activity"/>
    <property type="evidence" value="ECO:0007669"/>
    <property type="project" value="UniProtKB-EC"/>
</dbReference>
<dbReference type="GO" id="GO:0003677">
    <property type="term" value="F:DNA binding"/>
    <property type="evidence" value="ECO:0007669"/>
    <property type="project" value="InterPro"/>
</dbReference>
<dbReference type="PANTHER" id="PTHR13370">
    <property type="entry name" value="RNA METHYLASE-RELATED"/>
    <property type="match status" value="1"/>
</dbReference>
<dbReference type="Gene3D" id="3.40.50.150">
    <property type="entry name" value="Vaccinia Virus protein VP39"/>
    <property type="match status" value="1"/>
</dbReference>
<evidence type="ECO:0000313" key="9">
    <source>
        <dbReference type="Proteomes" id="UP000315017"/>
    </source>
</evidence>
<proteinExistence type="inferred from homology"/>
<dbReference type="KEGG" id="aagg:ETAA8_09660"/>
<keyword evidence="3 8" id="KW-0489">Methyltransferase</keyword>
<dbReference type="InterPro" id="IPR002941">
    <property type="entry name" value="DNA_methylase_N4/N6"/>
</dbReference>
<organism evidence="8 9">
    <name type="scientific">Anatilimnocola aggregata</name>
    <dbReference type="NCBI Taxonomy" id="2528021"/>
    <lineage>
        <taxon>Bacteria</taxon>
        <taxon>Pseudomonadati</taxon>
        <taxon>Planctomycetota</taxon>
        <taxon>Planctomycetia</taxon>
        <taxon>Pirellulales</taxon>
        <taxon>Pirellulaceae</taxon>
        <taxon>Anatilimnocola</taxon>
    </lineage>
</organism>
<evidence type="ECO:0000256" key="1">
    <source>
        <dbReference type="ARBA" id="ARBA00006594"/>
    </source>
</evidence>
<comment type="similarity">
    <text evidence="1">Belongs to the N(4)/N(6)-methyltransferase family.</text>
</comment>
<evidence type="ECO:0000256" key="6">
    <source>
        <dbReference type="ARBA" id="ARBA00047942"/>
    </source>
</evidence>
<dbReference type="PRINTS" id="PR00506">
    <property type="entry name" value="D21N6MTFRASE"/>
</dbReference>
<gene>
    <name evidence="8" type="primary">dpnA_3</name>
    <name evidence="8" type="ORF">ETAA8_09660</name>
</gene>
<dbReference type="PANTHER" id="PTHR13370:SF16">
    <property type="entry name" value="SITE-SPECIFIC DNA-METHYLTRANSFERASE (ADENINE-SPECIFIC)"/>
    <property type="match status" value="1"/>
</dbReference>
<dbReference type="InterPro" id="IPR002052">
    <property type="entry name" value="DNA_methylase_N6_adenine_CS"/>
</dbReference>
<evidence type="ECO:0000256" key="2">
    <source>
        <dbReference type="ARBA" id="ARBA00011900"/>
    </source>
</evidence>
<evidence type="ECO:0000313" key="8">
    <source>
        <dbReference type="EMBL" id="QDU25894.1"/>
    </source>
</evidence>